<dbReference type="EMBL" id="MU001966">
    <property type="protein sequence ID" value="KAF2792523.1"/>
    <property type="molecule type" value="Genomic_DNA"/>
</dbReference>
<sequence>MVLRHFKYLPLEASRLFLLSHTLAHFPCSLAERREIHFSISSVVATALPIRELCAMCIQCISIGPNNGPLLHFLPVSGAWTCFNSNPRASISASRISFRFSSPRDCLLIIVQPSSVFLFNHDLTNRRLADLRQYATPIPEQWPIALNIL</sequence>
<accession>A0A6A6X8V0</accession>
<proteinExistence type="predicted"/>
<dbReference type="AlphaFoldDB" id="A0A6A6X8V0"/>
<protein>
    <submittedName>
        <fullName evidence="1">Uncharacterized protein</fullName>
    </submittedName>
</protein>
<reference evidence="1" key="1">
    <citation type="journal article" date="2020" name="Stud. Mycol.">
        <title>101 Dothideomycetes genomes: a test case for predicting lifestyles and emergence of pathogens.</title>
        <authorList>
            <person name="Haridas S."/>
            <person name="Albert R."/>
            <person name="Binder M."/>
            <person name="Bloem J."/>
            <person name="Labutti K."/>
            <person name="Salamov A."/>
            <person name="Andreopoulos B."/>
            <person name="Baker S."/>
            <person name="Barry K."/>
            <person name="Bills G."/>
            <person name="Bluhm B."/>
            <person name="Cannon C."/>
            <person name="Castanera R."/>
            <person name="Culley D."/>
            <person name="Daum C."/>
            <person name="Ezra D."/>
            <person name="Gonzalez J."/>
            <person name="Henrissat B."/>
            <person name="Kuo A."/>
            <person name="Liang C."/>
            <person name="Lipzen A."/>
            <person name="Lutzoni F."/>
            <person name="Magnuson J."/>
            <person name="Mondo S."/>
            <person name="Nolan M."/>
            <person name="Ohm R."/>
            <person name="Pangilinan J."/>
            <person name="Park H.-J."/>
            <person name="Ramirez L."/>
            <person name="Alfaro M."/>
            <person name="Sun H."/>
            <person name="Tritt A."/>
            <person name="Yoshinaga Y."/>
            <person name="Zwiers L.-H."/>
            <person name="Turgeon B."/>
            <person name="Goodwin S."/>
            <person name="Spatafora J."/>
            <person name="Crous P."/>
            <person name="Grigoriev I."/>
        </authorList>
    </citation>
    <scope>NUCLEOTIDE SEQUENCE</scope>
    <source>
        <strain evidence="1">CBS 109.77</strain>
    </source>
</reference>
<evidence type="ECO:0000313" key="1">
    <source>
        <dbReference type="EMBL" id="KAF2792523.1"/>
    </source>
</evidence>
<keyword evidence="2" id="KW-1185">Reference proteome</keyword>
<organism evidence="1 2">
    <name type="scientific">Melanomma pulvis-pyrius CBS 109.77</name>
    <dbReference type="NCBI Taxonomy" id="1314802"/>
    <lineage>
        <taxon>Eukaryota</taxon>
        <taxon>Fungi</taxon>
        <taxon>Dikarya</taxon>
        <taxon>Ascomycota</taxon>
        <taxon>Pezizomycotina</taxon>
        <taxon>Dothideomycetes</taxon>
        <taxon>Pleosporomycetidae</taxon>
        <taxon>Pleosporales</taxon>
        <taxon>Melanommataceae</taxon>
        <taxon>Melanomma</taxon>
    </lineage>
</organism>
<evidence type="ECO:0000313" key="2">
    <source>
        <dbReference type="Proteomes" id="UP000799757"/>
    </source>
</evidence>
<name>A0A6A6X8V0_9PLEO</name>
<dbReference type="Proteomes" id="UP000799757">
    <property type="component" value="Unassembled WGS sequence"/>
</dbReference>
<gene>
    <name evidence="1" type="ORF">K505DRAFT_52519</name>
</gene>